<dbReference type="SUPFAM" id="SSF53474">
    <property type="entry name" value="alpha/beta-Hydrolases"/>
    <property type="match status" value="1"/>
</dbReference>
<dbReference type="GO" id="GO:0032259">
    <property type="term" value="P:methylation"/>
    <property type="evidence" value="ECO:0007669"/>
    <property type="project" value="UniProtKB-KW"/>
</dbReference>
<dbReference type="EMBL" id="CP069798">
    <property type="protein sequence ID" value="QRQ82219.1"/>
    <property type="molecule type" value="Genomic_DNA"/>
</dbReference>
<accession>A0A892ZMZ3</accession>
<evidence type="ECO:0000313" key="4">
    <source>
        <dbReference type="Proteomes" id="UP000653156"/>
    </source>
</evidence>
<keyword evidence="3" id="KW-0808">Transferase</keyword>
<dbReference type="Pfam" id="PF12146">
    <property type="entry name" value="Hydrolase_4"/>
    <property type="match status" value="1"/>
</dbReference>
<keyword evidence="3" id="KW-0489">Methyltransferase</keyword>
<keyword evidence="3" id="KW-0378">Hydrolase</keyword>
<dbReference type="FunFam" id="3.40.50.1820:FF:000201">
    <property type="entry name" value="Alpha/beta fold hydrolase"/>
    <property type="match status" value="1"/>
</dbReference>
<evidence type="ECO:0000259" key="2">
    <source>
        <dbReference type="Pfam" id="PF12147"/>
    </source>
</evidence>
<name>A0A892ZMZ3_9NEIS</name>
<evidence type="ECO:0000313" key="3">
    <source>
        <dbReference type="EMBL" id="QRQ82219.1"/>
    </source>
</evidence>
<keyword evidence="4" id="KW-1185">Reference proteome</keyword>
<gene>
    <name evidence="3" type="ORF">JQU52_02020</name>
</gene>
<dbReference type="InterPro" id="IPR022744">
    <property type="entry name" value="MeTrfase_dom_put"/>
</dbReference>
<sequence>MQEQQKTFTTQDGTALFYRYRPAADGSSDKAILLFHRGHEHSGRMMLVADELGLDDMAYFAWDARGHGMSPGERGDSPSLGTSVADIQDFVDHIQAAYGIAAQNMVVIAQSVGAVLVSTWLHDYAPPIRCAVLASPAFKVKLYVPFARSGLRLMQKLRGNFFVQSYVKAHYLSHNQARIDSYNNDPLIARAISVRILLGLYDAADRVVADAAAITTPIQLLISGSDWVVHHGPQHHFYTRLGSRHKERHVLKGFYHDTLGEEGREQAFTQIRRFVRARFAEPFAAVDVSDAHLHSASRREADELATPLSPWTPRGAYWTAQRWLIRLGRHWSSGVKLGVDTGFDSGSTLDYVYRNQPQGKNALGRAIDKNYLNAIGWRGIRQRKVNIGQAIQAAMRQLRAAGKPVHVLDIAAGHGRYVLDALTATERPDSVRLRDYSPLNVAAGRKLIEERGLADLVRFDEVNAYDRSNYQQLEPRPTLGIVSGLHELFPDNDLILNSLYGFGDAIDTGGYLIYTGQPWHPQLEMIARCLSSHRDGQDWVMRRRSQQEMDQLVAKAGFAKVRQWIDEDGIFTVSLAVKRESACSMQKNQHA</sequence>
<evidence type="ECO:0000259" key="1">
    <source>
        <dbReference type="Pfam" id="PF12146"/>
    </source>
</evidence>
<feature type="domain" description="Methyltransferase" evidence="2">
    <location>
        <begin position="271"/>
        <end position="578"/>
    </location>
</feature>
<dbReference type="AlphaFoldDB" id="A0A892ZMZ3"/>
<dbReference type="InterPro" id="IPR022742">
    <property type="entry name" value="Hydrolase_4"/>
</dbReference>
<dbReference type="RefSeq" id="WP_230339513.1">
    <property type="nucleotide sequence ID" value="NZ_CP069798.1"/>
</dbReference>
<dbReference type="GO" id="GO:0008168">
    <property type="term" value="F:methyltransferase activity"/>
    <property type="evidence" value="ECO:0007669"/>
    <property type="project" value="UniProtKB-KW"/>
</dbReference>
<reference evidence="3" key="1">
    <citation type="submission" date="2021-02" db="EMBL/GenBank/DDBJ databases">
        <title>Neisseriaceae sp. 26B isolated from the cloaca of a Common Toad-headed Turtle (Mesoclemmys nasuta).</title>
        <authorList>
            <person name="Spergser J."/>
            <person name="Busse H.-J."/>
        </authorList>
    </citation>
    <scope>NUCLEOTIDE SEQUENCE</scope>
    <source>
        <strain evidence="3">26B</strain>
    </source>
</reference>
<dbReference type="InterPro" id="IPR051044">
    <property type="entry name" value="MAG_DAG_Lipase"/>
</dbReference>
<dbReference type="PANTHER" id="PTHR11614">
    <property type="entry name" value="PHOSPHOLIPASE-RELATED"/>
    <property type="match status" value="1"/>
</dbReference>
<dbReference type="InterPro" id="IPR029058">
    <property type="entry name" value="AB_hydrolase_fold"/>
</dbReference>
<protein>
    <submittedName>
        <fullName evidence="3">Bifunctional alpha/beta hydrolase/class I SAM-dependent methyltransferase</fullName>
    </submittedName>
</protein>
<dbReference type="GO" id="GO:0016787">
    <property type="term" value="F:hydrolase activity"/>
    <property type="evidence" value="ECO:0007669"/>
    <property type="project" value="UniProtKB-KW"/>
</dbReference>
<proteinExistence type="predicted"/>
<dbReference type="KEGG" id="ptes:JQU52_02020"/>
<feature type="domain" description="Serine aminopeptidase S33" evidence="1">
    <location>
        <begin position="28"/>
        <end position="262"/>
    </location>
</feature>
<organism evidence="3 4">
    <name type="scientific">Paralysiella testudinis</name>
    <dbReference type="NCBI Taxonomy" id="2809020"/>
    <lineage>
        <taxon>Bacteria</taxon>
        <taxon>Pseudomonadati</taxon>
        <taxon>Pseudomonadota</taxon>
        <taxon>Betaproteobacteria</taxon>
        <taxon>Neisseriales</taxon>
        <taxon>Neisseriaceae</taxon>
        <taxon>Paralysiella</taxon>
    </lineage>
</organism>
<dbReference type="Pfam" id="PF12147">
    <property type="entry name" value="Methyltransf_20"/>
    <property type="match status" value="1"/>
</dbReference>
<dbReference type="Proteomes" id="UP000653156">
    <property type="component" value="Chromosome"/>
</dbReference>
<dbReference type="InterPro" id="IPR029063">
    <property type="entry name" value="SAM-dependent_MTases_sf"/>
</dbReference>
<dbReference type="Gene3D" id="3.40.50.150">
    <property type="entry name" value="Vaccinia Virus protein VP39"/>
    <property type="match status" value="1"/>
</dbReference>
<dbReference type="SUPFAM" id="SSF53335">
    <property type="entry name" value="S-adenosyl-L-methionine-dependent methyltransferases"/>
    <property type="match status" value="1"/>
</dbReference>
<dbReference type="Gene3D" id="3.40.50.1820">
    <property type="entry name" value="alpha/beta hydrolase"/>
    <property type="match status" value="1"/>
</dbReference>